<dbReference type="PROSITE" id="PS51375">
    <property type="entry name" value="PPR"/>
    <property type="match status" value="1"/>
</dbReference>
<keyword evidence="3" id="KW-0677">Repeat</keyword>
<feature type="repeat" description="PPR" evidence="5">
    <location>
        <begin position="141"/>
        <end position="175"/>
    </location>
</feature>
<dbReference type="NCBIfam" id="TIGR00756">
    <property type="entry name" value="PPR"/>
    <property type="match status" value="1"/>
</dbReference>
<evidence type="ECO:0000256" key="5">
    <source>
        <dbReference type="PROSITE-ProRule" id="PRU00708"/>
    </source>
</evidence>
<evidence type="ECO:0000256" key="2">
    <source>
        <dbReference type="ARBA" id="ARBA00022540"/>
    </source>
</evidence>
<dbReference type="EMBL" id="JACGCM010001564">
    <property type="protein sequence ID" value="KAF6153295.1"/>
    <property type="molecule type" value="Genomic_DNA"/>
</dbReference>
<dbReference type="GO" id="GO:0001732">
    <property type="term" value="P:formation of cytoplasmic translation initiation complex"/>
    <property type="evidence" value="ECO:0007669"/>
    <property type="project" value="TreeGrafter"/>
</dbReference>
<comment type="caution">
    <text evidence="8">The sequence shown here is derived from an EMBL/GenBank/DDBJ whole genome shotgun (WGS) entry which is preliminary data.</text>
</comment>
<evidence type="ECO:0000256" key="3">
    <source>
        <dbReference type="ARBA" id="ARBA00022737"/>
    </source>
</evidence>
<sequence>MYHWLHFLIFWVSASHFYHASAWLKLFTLQKDYNKNLMQKDFAAIIASSVVLAALSVSPYDRLHDATHLEFENEKELNLRMISLIGFNIEAKCESREWVITVINIHEILINNLSDNKSHGHCFSWNGDVITKLQNFGYTCSDVTYGTIVDGLCKIGNIDQAIKLLKDMEKGNRKPNILMYIAIIDGLCKDEQITKAQNLFKEMICNFLFCIIRQLMLK</sequence>
<dbReference type="GO" id="GO:0003743">
    <property type="term" value="F:translation initiation factor activity"/>
    <property type="evidence" value="ECO:0007669"/>
    <property type="project" value="UniProtKB-KW"/>
</dbReference>
<keyword evidence="4" id="KW-0648">Protein biosynthesis</keyword>
<dbReference type="InterPro" id="IPR011990">
    <property type="entry name" value="TPR-like_helical_dom_sf"/>
</dbReference>
<organism evidence="8 9">
    <name type="scientific">Kingdonia uniflora</name>
    <dbReference type="NCBI Taxonomy" id="39325"/>
    <lineage>
        <taxon>Eukaryota</taxon>
        <taxon>Viridiplantae</taxon>
        <taxon>Streptophyta</taxon>
        <taxon>Embryophyta</taxon>
        <taxon>Tracheophyta</taxon>
        <taxon>Spermatophyta</taxon>
        <taxon>Magnoliopsida</taxon>
        <taxon>Ranunculales</taxon>
        <taxon>Circaeasteraceae</taxon>
        <taxon>Kingdonia</taxon>
    </lineage>
</organism>
<evidence type="ECO:0000256" key="6">
    <source>
        <dbReference type="SAM" id="SignalP"/>
    </source>
</evidence>
<keyword evidence="6" id="KW-0732">Signal</keyword>
<dbReference type="Gene3D" id="1.25.40.860">
    <property type="match status" value="1"/>
</dbReference>
<dbReference type="OrthoDB" id="42736at2759"/>
<dbReference type="InterPro" id="IPR002885">
    <property type="entry name" value="PPR_rpt"/>
</dbReference>
<proteinExistence type="predicted"/>
<evidence type="ECO:0000313" key="9">
    <source>
        <dbReference type="Proteomes" id="UP000541444"/>
    </source>
</evidence>
<evidence type="ECO:0000256" key="4">
    <source>
        <dbReference type="ARBA" id="ARBA00022917"/>
    </source>
</evidence>
<dbReference type="GO" id="GO:0003729">
    <property type="term" value="F:mRNA binding"/>
    <property type="evidence" value="ECO:0007669"/>
    <property type="project" value="TreeGrafter"/>
</dbReference>
<dbReference type="GO" id="GO:0071540">
    <property type="term" value="C:eukaryotic translation initiation factor 3 complex, eIF3e"/>
    <property type="evidence" value="ECO:0007669"/>
    <property type="project" value="TreeGrafter"/>
</dbReference>
<dbReference type="PANTHER" id="PTHR14005">
    <property type="entry name" value="EUKARYOTIC TRANSLATION INITIATION FACTOR 3, THETA SUBUNIT"/>
    <property type="match status" value="1"/>
</dbReference>
<gene>
    <name evidence="8" type="ORF">GIB67_003485</name>
</gene>
<keyword evidence="2" id="KW-0396">Initiation factor</keyword>
<dbReference type="PANTHER" id="PTHR14005:SF0">
    <property type="entry name" value="EUKARYOTIC TRANSLATION INITIATION FACTOR 3 SUBUNIT A"/>
    <property type="match status" value="1"/>
</dbReference>
<evidence type="ECO:0000313" key="8">
    <source>
        <dbReference type="EMBL" id="KAF6153295.1"/>
    </source>
</evidence>
<dbReference type="Proteomes" id="UP000541444">
    <property type="component" value="Unassembled WGS sequence"/>
</dbReference>
<dbReference type="Gene3D" id="1.25.40.10">
    <property type="entry name" value="Tetratricopeptide repeat domain"/>
    <property type="match status" value="1"/>
</dbReference>
<feature type="domain" description="eIF3a PCI" evidence="7">
    <location>
        <begin position="8"/>
        <end position="88"/>
    </location>
</feature>
<dbReference type="GO" id="GO:0071541">
    <property type="term" value="C:eukaryotic translation initiation factor 3 complex, eIF3m"/>
    <property type="evidence" value="ECO:0007669"/>
    <property type="project" value="TreeGrafter"/>
</dbReference>
<dbReference type="InterPro" id="IPR054711">
    <property type="entry name" value="eIF3a_PCI_TPR-like"/>
</dbReference>
<keyword evidence="1" id="KW-0963">Cytoplasm</keyword>
<protein>
    <recommendedName>
        <fullName evidence="7">eIF3a PCI domain-containing protein</fullName>
    </recommendedName>
</protein>
<feature type="signal peptide" evidence="6">
    <location>
        <begin position="1"/>
        <end position="22"/>
    </location>
</feature>
<dbReference type="GO" id="GO:0002188">
    <property type="term" value="P:translation reinitiation"/>
    <property type="evidence" value="ECO:0007669"/>
    <property type="project" value="TreeGrafter"/>
</dbReference>
<name>A0A7J7MEH3_9MAGN</name>
<feature type="chain" id="PRO_5029575989" description="eIF3a PCI domain-containing protein" evidence="6">
    <location>
        <begin position="23"/>
        <end position="218"/>
    </location>
</feature>
<reference evidence="8 9" key="1">
    <citation type="journal article" date="2020" name="IScience">
        <title>Genome Sequencing of the Endangered Kingdonia uniflora (Circaeasteraceae, Ranunculales) Reveals Potential Mechanisms of Evolutionary Specialization.</title>
        <authorList>
            <person name="Sun Y."/>
            <person name="Deng T."/>
            <person name="Zhang A."/>
            <person name="Moore M.J."/>
            <person name="Landis J.B."/>
            <person name="Lin N."/>
            <person name="Zhang H."/>
            <person name="Zhang X."/>
            <person name="Huang J."/>
            <person name="Zhang X."/>
            <person name="Sun H."/>
            <person name="Wang H."/>
        </authorList>
    </citation>
    <scope>NUCLEOTIDE SEQUENCE [LARGE SCALE GENOMIC DNA]</scope>
    <source>
        <strain evidence="8">TB1705</strain>
        <tissue evidence="8">Leaf</tissue>
    </source>
</reference>
<accession>A0A7J7MEH3</accession>
<dbReference type="InterPro" id="IPR027512">
    <property type="entry name" value="EIF3A"/>
</dbReference>
<dbReference type="GO" id="GO:0043614">
    <property type="term" value="C:multi-eIF complex"/>
    <property type="evidence" value="ECO:0007669"/>
    <property type="project" value="TreeGrafter"/>
</dbReference>
<dbReference type="AlphaFoldDB" id="A0A7J7MEH3"/>
<dbReference type="Pfam" id="PF12854">
    <property type="entry name" value="PPR_1"/>
    <property type="match status" value="2"/>
</dbReference>
<evidence type="ECO:0000259" key="7">
    <source>
        <dbReference type="Pfam" id="PF22591"/>
    </source>
</evidence>
<keyword evidence="9" id="KW-1185">Reference proteome</keyword>
<evidence type="ECO:0000256" key="1">
    <source>
        <dbReference type="ARBA" id="ARBA00022490"/>
    </source>
</evidence>
<dbReference type="Pfam" id="PF22591">
    <property type="entry name" value="eIF3a_PCI_TPR-like"/>
    <property type="match status" value="1"/>
</dbReference>